<dbReference type="SUPFAM" id="SSF53850">
    <property type="entry name" value="Periplasmic binding protein-like II"/>
    <property type="match status" value="1"/>
</dbReference>
<dbReference type="RefSeq" id="WP_410032464.1">
    <property type="nucleotide sequence ID" value="NZ_JBGMEH010000002.1"/>
</dbReference>
<organism evidence="7 8">
    <name type="scientific">Anaerococcus cruorum</name>
    <dbReference type="NCBI Taxonomy" id="3115617"/>
    <lineage>
        <taxon>Bacteria</taxon>
        <taxon>Bacillati</taxon>
        <taxon>Bacillota</taxon>
        <taxon>Tissierellia</taxon>
        <taxon>Tissierellales</taxon>
        <taxon>Peptoniphilaceae</taxon>
        <taxon>Anaerococcus</taxon>
    </lineage>
</organism>
<feature type="region of interest" description="Disordered" evidence="5">
    <location>
        <begin position="30"/>
        <end position="75"/>
    </location>
</feature>
<accession>A0ABW9MV31</accession>
<evidence type="ECO:0000313" key="8">
    <source>
        <dbReference type="Proteomes" id="UP001638015"/>
    </source>
</evidence>
<feature type="compositionally biased region" description="Low complexity" evidence="5">
    <location>
        <begin position="38"/>
        <end position="49"/>
    </location>
</feature>
<gene>
    <name evidence="7" type="ORF">ACCQ40_02405</name>
</gene>
<comment type="caution">
    <text evidence="7">The sequence shown here is derived from an EMBL/GenBank/DDBJ whole genome shotgun (WGS) entry which is preliminary data.</text>
</comment>
<evidence type="ECO:0000256" key="5">
    <source>
        <dbReference type="SAM" id="MobiDB-lite"/>
    </source>
</evidence>
<name>A0ABW9MV31_9FIRM</name>
<dbReference type="InterPro" id="IPR006059">
    <property type="entry name" value="SBP"/>
</dbReference>
<feature type="signal peptide" evidence="6">
    <location>
        <begin position="1"/>
        <end position="24"/>
    </location>
</feature>
<dbReference type="Gene3D" id="3.40.190.10">
    <property type="entry name" value="Periplasmic binding protein-like II"/>
    <property type="match status" value="2"/>
</dbReference>
<sequence length="477" mass="52971">MVNIKKLSNLALSILMLASFSACGNNQTTTNDIASDSTTQTVENNNTDNTDNKESSEVATEDNKETSETTKENNGEVTTIEYWHVNAETQGGTTVEELVNKFNEEHDDIQVVARFNPDMYKGLMQNLQAEQAAGKTPDIVQVGWAFLEYFSNNFEYVSPQDAIDQYAPDDKDFLTENFLPNVLDLAVNNNGDQVGIPYSLSNPVLYINRDLMQEAGLGDKTPQTWEEIREYAKIVTEKTGKYGFYEQEPADFWAQQAMIESNGGKMIELVDGQPKAVFATEEGFEAMQLMADMLNEDKSAAHLGFDEGLQAFTNGEIALYYTTIAKRAAVEKGAQFKVETTLSPTFGDKERKLPAGGSMLAITAKDPKQIAAAWEFEKFLYSVESMAAWTEGTGYVPPRKGVDEDPNGLKDFLAENELMKPAIEQMPYVAPWASFPGDAGLQAEQMLLDMRDKIFGGQQSAKDAMTQAQEEINRIME</sequence>
<keyword evidence="3" id="KW-0813">Transport</keyword>
<comment type="similarity">
    <text evidence="2">Belongs to the bacterial solute-binding protein 1 family.</text>
</comment>
<keyword evidence="8" id="KW-1185">Reference proteome</keyword>
<dbReference type="PANTHER" id="PTHR43649:SF31">
    <property type="entry name" value="SN-GLYCEROL-3-PHOSPHATE-BINDING PERIPLASMIC PROTEIN UGPB"/>
    <property type="match status" value="1"/>
</dbReference>
<feature type="chain" id="PRO_5046717390" evidence="6">
    <location>
        <begin position="25"/>
        <end position="477"/>
    </location>
</feature>
<evidence type="ECO:0000256" key="4">
    <source>
        <dbReference type="ARBA" id="ARBA00022729"/>
    </source>
</evidence>
<proteinExistence type="inferred from homology"/>
<dbReference type="PROSITE" id="PS51257">
    <property type="entry name" value="PROKAR_LIPOPROTEIN"/>
    <property type="match status" value="1"/>
</dbReference>
<comment type="subcellular location">
    <subcellularLocation>
        <location evidence="1">Cell envelope</location>
    </subcellularLocation>
</comment>
<keyword evidence="4 6" id="KW-0732">Signal</keyword>
<dbReference type="Pfam" id="PF13416">
    <property type="entry name" value="SBP_bac_8"/>
    <property type="match status" value="1"/>
</dbReference>
<evidence type="ECO:0000313" key="7">
    <source>
        <dbReference type="EMBL" id="MFO3715640.1"/>
    </source>
</evidence>
<dbReference type="CDD" id="cd14748">
    <property type="entry name" value="PBP2_UgpB"/>
    <property type="match status" value="1"/>
</dbReference>
<protein>
    <submittedName>
        <fullName evidence="7">ABC transporter substrate-binding protein</fullName>
    </submittedName>
</protein>
<dbReference type="InterPro" id="IPR050490">
    <property type="entry name" value="Bact_solute-bd_prot1"/>
</dbReference>
<evidence type="ECO:0000256" key="3">
    <source>
        <dbReference type="ARBA" id="ARBA00022448"/>
    </source>
</evidence>
<dbReference type="Proteomes" id="UP001638015">
    <property type="component" value="Unassembled WGS sequence"/>
</dbReference>
<dbReference type="PANTHER" id="PTHR43649">
    <property type="entry name" value="ARABINOSE-BINDING PROTEIN-RELATED"/>
    <property type="match status" value="1"/>
</dbReference>
<reference evidence="7 8" key="1">
    <citation type="journal article" date="2025" name="Anaerobe">
        <title>Description of Anaerococcus kampingiae sp. nov., Anaerococcus groningensis sp. nov., Anaerococcus martiniensis sp. nov., and Anaerococcus cruorum sp. nov., isolated from human clinical specimens.</title>
        <authorList>
            <person name="Boiten K.E."/>
            <person name="Meijer J."/>
            <person name="van Wezel E.M."/>
            <person name="Veloo A.C.M."/>
        </authorList>
    </citation>
    <scope>NUCLEOTIDE SEQUENCE [LARGE SCALE GENOMIC DNA]</scope>
    <source>
        <strain evidence="7 8">ENR1039</strain>
    </source>
</reference>
<dbReference type="EMBL" id="JBGMEH010000002">
    <property type="protein sequence ID" value="MFO3715640.1"/>
    <property type="molecule type" value="Genomic_DNA"/>
</dbReference>
<evidence type="ECO:0000256" key="2">
    <source>
        <dbReference type="ARBA" id="ARBA00008520"/>
    </source>
</evidence>
<evidence type="ECO:0000256" key="1">
    <source>
        <dbReference type="ARBA" id="ARBA00004196"/>
    </source>
</evidence>
<evidence type="ECO:0000256" key="6">
    <source>
        <dbReference type="SAM" id="SignalP"/>
    </source>
</evidence>
<feature type="compositionally biased region" description="Basic and acidic residues" evidence="5">
    <location>
        <begin position="50"/>
        <end position="74"/>
    </location>
</feature>